<dbReference type="CDD" id="cd00143">
    <property type="entry name" value="PP2Cc"/>
    <property type="match status" value="1"/>
</dbReference>
<evidence type="ECO:0000256" key="4">
    <source>
        <dbReference type="ARBA" id="ARBA00022723"/>
    </source>
</evidence>
<feature type="compositionally biased region" description="Acidic residues" evidence="10">
    <location>
        <begin position="296"/>
        <end position="346"/>
    </location>
</feature>
<keyword evidence="4" id="KW-0479">Metal-binding</keyword>
<dbReference type="InterPro" id="IPR001932">
    <property type="entry name" value="PPM-type_phosphatase-like_dom"/>
</dbReference>
<evidence type="ECO:0000256" key="1">
    <source>
        <dbReference type="ARBA" id="ARBA00001936"/>
    </source>
</evidence>
<evidence type="ECO:0000256" key="9">
    <source>
        <dbReference type="RuleBase" id="RU003465"/>
    </source>
</evidence>
<dbReference type="SMART" id="SM00332">
    <property type="entry name" value="PP2Cc"/>
    <property type="match status" value="1"/>
</dbReference>
<dbReference type="GO" id="GO:0046872">
    <property type="term" value="F:metal ion binding"/>
    <property type="evidence" value="ECO:0007669"/>
    <property type="project" value="UniProtKB-KW"/>
</dbReference>
<dbReference type="Gene3D" id="3.60.40.10">
    <property type="entry name" value="PPM-type phosphatase domain"/>
    <property type="match status" value="2"/>
</dbReference>
<dbReference type="PROSITE" id="PS01032">
    <property type="entry name" value="PPM_1"/>
    <property type="match status" value="1"/>
</dbReference>
<feature type="region of interest" description="Disordered" evidence="10">
    <location>
        <begin position="611"/>
        <end position="690"/>
    </location>
</feature>
<evidence type="ECO:0000256" key="8">
    <source>
        <dbReference type="ARBA" id="ARBA00023211"/>
    </source>
</evidence>
<feature type="compositionally biased region" description="Basic and acidic residues" evidence="10">
    <location>
        <begin position="625"/>
        <end position="639"/>
    </location>
</feature>
<comment type="similarity">
    <text evidence="2 9">Belongs to the PP2C family.</text>
</comment>
<dbReference type="PANTHER" id="PTHR13832:SF803">
    <property type="entry name" value="PROTEIN PHOSPHATASE 1G"/>
    <property type="match status" value="1"/>
</dbReference>
<dbReference type="AlphaFoldDB" id="A0AA85C0D4"/>
<dbReference type="InterPro" id="IPR000222">
    <property type="entry name" value="PP2C_BS"/>
</dbReference>
<evidence type="ECO:0000256" key="2">
    <source>
        <dbReference type="ARBA" id="ARBA00006702"/>
    </source>
</evidence>
<protein>
    <recommendedName>
        <fullName evidence="3">protein-serine/threonine phosphatase</fullName>
        <ecNumber evidence="3">3.1.3.16</ecNumber>
    </recommendedName>
</protein>
<feature type="domain" description="PPM-type phosphatase" evidence="11">
    <location>
        <begin position="23"/>
        <end position="581"/>
    </location>
</feature>
<evidence type="ECO:0000256" key="10">
    <source>
        <dbReference type="SAM" id="MobiDB-lite"/>
    </source>
</evidence>
<dbReference type="SUPFAM" id="SSF81606">
    <property type="entry name" value="PP2C-like"/>
    <property type="match status" value="2"/>
</dbReference>
<dbReference type="GO" id="GO:0004722">
    <property type="term" value="F:protein serine/threonine phosphatase activity"/>
    <property type="evidence" value="ECO:0007669"/>
    <property type="project" value="UniProtKB-EC"/>
</dbReference>
<dbReference type="WBParaSite" id="SMTH1_94420.1">
    <property type="protein sequence ID" value="SMTH1_94420.1"/>
    <property type="gene ID" value="SMTH1_94420"/>
</dbReference>
<feature type="compositionally biased region" description="Polar residues" evidence="10">
    <location>
        <begin position="641"/>
        <end position="662"/>
    </location>
</feature>
<feature type="compositionally biased region" description="Low complexity" evidence="10">
    <location>
        <begin position="248"/>
        <end position="261"/>
    </location>
</feature>
<keyword evidence="6" id="KW-0460">Magnesium</keyword>
<feature type="compositionally biased region" description="Polar residues" evidence="10">
    <location>
        <begin position="671"/>
        <end position="690"/>
    </location>
</feature>
<evidence type="ECO:0000256" key="5">
    <source>
        <dbReference type="ARBA" id="ARBA00022801"/>
    </source>
</evidence>
<dbReference type="InterPro" id="IPR015655">
    <property type="entry name" value="PP2C"/>
</dbReference>
<feature type="compositionally biased region" description="Polar residues" evidence="10">
    <location>
        <begin position="224"/>
        <end position="236"/>
    </location>
</feature>
<feature type="compositionally biased region" description="Low complexity" evidence="10">
    <location>
        <begin position="511"/>
        <end position="525"/>
    </location>
</feature>
<evidence type="ECO:0000256" key="7">
    <source>
        <dbReference type="ARBA" id="ARBA00022912"/>
    </source>
</evidence>
<keyword evidence="7 9" id="KW-0904">Protein phosphatase</keyword>
<dbReference type="EC" id="3.1.3.16" evidence="3"/>
<dbReference type="Pfam" id="PF00481">
    <property type="entry name" value="PP2C"/>
    <property type="match status" value="2"/>
</dbReference>
<dbReference type="InterPro" id="IPR036457">
    <property type="entry name" value="PPM-type-like_dom_sf"/>
</dbReference>
<evidence type="ECO:0000256" key="3">
    <source>
        <dbReference type="ARBA" id="ARBA00013081"/>
    </source>
</evidence>
<evidence type="ECO:0000256" key="6">
    <source>
        <dbReference type="ARBA" id="ARBA00022842"/>
    </source>
</evidence>
<comment type="cofactor">
    <cofactor evidence="1">
        <name>Mn(2+)</name>
        <dbReference type="ChEBI" id="CHEBI:29035"/>
    </cofactor>
</comment>
<dbReference type="PROSITE" id="PS51746">
    <property type="entry name" value="PPM_2"/>
    <property type="match status" value="1"/>
</dbReference>
<keyword evidence="8" id="KW-0464">Manganese</keyword>
<organism evidence="12 13">
    <name type="scientific">Schistosoma mattheei</name>
    <dbReference type="NCBI Taxonomy" id="31246"/>
    <lineage>
        <taxon>Eukaryota</taxon>
        <taxon>Metazoa</taxon>
        <taxon>Spiralia</taxon>
        <taxon>Lophotrochozoa</taxon>
        <taxon>Platyhelminthes</taxon>
        <taxon>Trematoda</taxon>
        <taxon>Digenea</taxon>
        <taxon>Strigeidida</taxon>
        <taxon>Schistosomatoidea</taxon>
        <taxon>Schistosomatidae</taxon>
        <taxon>Schistosoma</taxon>
    </lineage>
</organism>
<proteinExistence type="inferred from homology"/>
<dbReference type="Proteomes" id="UP000050791">
    <property type="component" value="Unassembled WGS sequence"/>
</dbReference>
<accession>A0AA85C0D4</accession>
<evidence type="ECO:0000313" key="13">
    <source>
        <dbReference type="WBParaSite" id="SMTH1_94420.1"/>
    </source>
</evidence>
<name>A0AA85C0D4_9TREM</name>
<feature type="region of interest" description="Disordered" evidence="10">
    <location>
        <begin position="189"/>
        <end position="366"/>
    </location>
</feature>
<sequence length="690" mass="75147">MGAYMSKPKTEKISDDGANQWISYSSCSMQGWRMHQEDAHNCIPNFDASRGISFFAVYDGHGGSEVARYCAEYMPDFLMKLPSYNKLDMKETLKQLFLDFDATLVTPETRTVLSKMSETDKADSSSEKESPAQVHYAADIDGDDDNDGEEDENYSELLALRAEANQPLEDVLEQYGGEDALPSSIKTILDTRRQQKVGECSRNSSKSSKSVSEDSDSELDKTTDSSCTKVSNTTAANPVETVEQGDLSSESSCRTDSTSFSNNDENTKKELSSGSLEMPTDTSVNNSTVANTKNDVDDESDDESADFDPSIEFEDSDDDDDDEEEDEEEDDDDEEDEEDDDDDDELTGFSIPRSIADTEESEPGIDSGTTACVAVLVPVNGVIRLYVANAGDSRAVLCRGGAAVDLSNDHKPEDEDEKARIVAAGGTVTRDGRVNGGLNLSRALGDHSYKQTPNIPLTDQMITPSPDVTEIDLIPSADEFLVIACDGVWNSMTSQEVVEFIQDRLHPPTLNNSSSENTSNNHSNSGADVSKNGNDLGEVGKLDSSDQLTKICHEIFDHCLAPNTDGDGTGCDNMTCIIVRFDNLPGWVEYYENKGNALIDSTIISTVNAKNTSTTTTLSPRKRPISHETSEDSNHDGETHITINDTNGNNSSPSTDSQTTTIKRPKLELLQSENSLEPTITNGKSSSVNY</sequence>
<evidence type="ECO:0000259" key="11">
    <source>
        <dbReference type="PROSITE" id="PS51746"/>
    </source>
</evidence>
<reference evidence="13" key="1">
    <citation type="submission" date="2023-11" db="UniProtKB">
        <authorList>
            <consortium name="WormBaseParasite"/>
        </authorList>
    </citation>
    <scope>IDENTIFICATION</scope>
</reference>
<evidence type="ECO:0000313" key="12">
    <source>
        <dbReference type="Proteomes" id="UP000050791"/>
    </source>
</evidence>
<feature type="compositionally biased region" description="Polar residues" evidence="10">
    <location>
        <begin position="272"/>
        <end position="293"/>
    </location>
</feature>
<feature type="region of interest" description="Disordered" evidence="10">
    <location>
        <begin position="506"/>
        <end position="540"/>
    </location>
</feature>
<keyword evidence="5 9" id="KW-0378">Hydrolase</keyword>
<feature type="compositionally biased region" description="Low complexity" evidence="10">
    <location>
        <begin position="200"/>
        <end position="210"/>
    </location>
</feature>
<dbReference type="PANTHER" id="PTHR13832">
    <property type="entry name" value="PROTEIN PHOSPHATASE 2C"/>
    <property type="match status" value="1"/>
</dbReference>